<dbReference type="OrthoDB" id="5835829at2759"/>
<comment type="caution">
    <text evidence="2">The sequence shown here is derived from an EMBL/GenBank/DDBJ whole genome shotgun (WGS) entry which is preliminary data.</text>
</comment>
<keyword evidence="1" id="KW-0808">Transferase</keyword>
<dbReference type="Proteomes" id="UP000242450">
    <property type="component" value="Chromosome 6"/>
</dbReference>
<organism evidence="2 3">
    <name type="scientific">Cervus elaphus hippelaphus</name>
    <name type="common">European red deer</name>
    <dbReference type="NCBI Taxonomy" id="46360"/>
    <lineage>
        <taxon>Eukaryota</taxon>
        <taxon>Metazoa</taxon>
        <taxon>Chordata</taxon>
        <taxon>Craniata</taxon>
        <taxon>Vertebrata</taxon>
        <taxon>Euteleostomi</taxon>
        <taxon>Mammalia</taxon>
        <taxon>Eutheria</taxon>
        <taxon>Laurasiatheria</taxon>
        <taxon>Artiodactyla</taxon>
        <taxon>Ruminantia</taxon>
        <taxon>Pecora</taxon>
        <taxon>Cervidae</taxon>
        <taxon>Cervinae</taxon>
        <taxon>Cervus</taxon>
    </lineage>
</organism>
<accession>A0A212D5P7</accession>
<evidence type="ECO:0000313" key="2">
    <source>
        <dbReference type="EMBL" id="OWK13559.1"/>
    </source>
</evidence>
<name>A0A212D5P7_CEREH</name>
<evidence type="ECO:0000256" key="1">
    <source>
        <dbReference type="ARBA" id="ARBA00022679"/>
    </source>
</evidence>
<dbReference type="InterPro" id="IPR002213">
    <property type="entry name" value="UDP_glucos_trans"/>
</dbReference>
<dbReference type="AlphaFoldDB" id="A0A212D5P7"/>
<reference evidence="2 3" key="1">
    <citation type="journal article" date="2018" name="Mol. Genet. Genomics">
        <title>The red deer Cervus elaphus genome CerEla1.0: sequencing, annotating, genes, and chromosomes.</title>
        <authorList>
            <person name="Bana N.A."/>
            <person name="Nyiri A."/>
            <person name="Nagy J."/>
            <person name="Frank K."/>
            <person name="Nagy T."/>
            <person name="Steger V."/>
            <person name="Schiller M."/>
            <person name="Lakatos P."/>
            <person name="Sugar L."/>
            <person name="Horn P."/>
            <person name="Barta E."/>
            <person name="Orosz L."/>
        </authorList>
    </citation>
    <scope>NUCLEOTIDE SEQUENCE [LARGE SCALE GENOMIC DNA]</scope>
    <source>
        <strain evidence="2">Hungarian</strain>
    </source>
</reference>
<proteinExistence type="predicted"/>
<dbReference type="SUPFAM" id="SSF53756">
    <property type="entry name" value="UDP-Glycosyltransferase/glycogen phosphorylase"/>
    <property type="match status" value="1"/>
</dbReference>
<gene>
    <name evidence="2" type="ORF">Celaphus_00017455</name>
</gene>
<keyword evidence="3" id="KW-1185">Reference proteome</keyword>
<dbReference type="GO" id="GO:0008194">
    <property type="term" value="F:UDP-glycosyltransferase activity"/>
    <property type="evidence" value="ECO:0007669"/>
    <property type="project" value="InterPro"/>
</dbReference>
<feature type="non-terminal residue" evidence="2">
    <location>
        <position position="178"/>
    </location>
</feature>
<dbReference type="Pfam" id="PF00201">
    <property type="entry name" value="UDPGT"/>
    <property type="match status" value="2"/>
</dbReference>
<evidence type="ECO:0000313" key="3">
    <source>
        <dbReference type="Proteomes" id="UP000242450"/>
    </source>
</evidence>
<dbReference type="EMBL" id="MKHE01000006">
    <property type="protein sequence ID" value="OWK13559.1"/>
    <property type="molecule type" value="Genomic_DNA"/>
</dbReference>
<sequence>MKMILDQLVTRGHDVTVLTSSVSILIDPNKPSAMKFETLHASLANDDYKKFIKCIVKIRCCFKQETYDKVTGIKVQGRFCRCHWTCGELLAEIFKIPLTWKNCIPTIIGTCYYTFNVNKWNLFYSKVLGRHTTLSETMGKAEMWFIRTFCDFEFPCLLLPNFEFVGGLHCKPAKSLPK</sequence>
<protein>
    <submittedName>
        <fullName evidence="2">Uncharacterized protein</fullName>
    </submittedName>
</protein>